<accession>A0A545SL75</accession>
<dbReference type="OrthoDB" id="7067390at2"/>
<gene>
    <name evidence="1" type="ORF">FIL88_16220</name>
</gene>
<dbReference type="Proteomes" id="UP000315816">
    <property type="component" value="Unassembled WGS sequence"/>
</dbReference>
<name>A0A545SL75_9RHOB</name>
<dbReference type="AlphaFoldDB" id="A0A545SL75"/>
<reference evidence="1 2" key="1">
    <citation type="submission" date="2019-06" db="EMBL/GenBank/DDBJ databases">
        <title>A novel species of marine bacteria.</title>
        <authorList>
            <person name="Wang Y."/>
        </authorList>
    </citation>
    <scope>NUCLEOTIDE SEQUENCE [LARGE SCALE GENOMIC DNA]</scope>
    <source>
        <strain evidence="1 2">MA1-10</strain>
    </source>
</reference>
<evidence type="ECO:0000313" key="1">
    <source>
        <dbReference type="EMBL" id="TQV65734.1"/>
    </source>
</evidence>
<sequence>MQGGSFGKTVHTLWHSQRIKGLVRERVGQGAQCLVSVREVMCTDPACEGLATEIRVTTLQFREIRVQVHKPADQVTAADIAYVM</sequence>
<dbReference type="EMBL" id="VICH01000018">
    <property type="protein sequence ID" value="TQV65734.1"/>
    <property type="molecule type" value="Genomic_DNA"/>
</dbReference>
<keyword evidence="2" id="KW-1185">Reference proteome</keyword>
<evidence type="ECO:0000313" key="2">
    <source>
        <dbReference type="Proteomes" id="UP000315816"/>
    </source>
</evidence>
<proteinExistence type="predicted"/>
<comment type="caution">
    <text evidence="1">The sequence shown here is derived from an EMBL/GenBank/DDBJ whole genome shotgun (WGS) entry which is preliminary data.</text>
</comment>
<organism evidence="1 2">
    <name type="scientific">Aliiroseovarius halocynthiae</name>
    <dbReference type="NCBI Taxonomy" id="985055"/>
    <lineage>
        <taxon>Bacteria</taxon>
        <taxon>Pseudomonadati</taxon>
        <taxon>Pseudomonadota</taxon>
        <taxon>Alphaproteobacteria</taxon>
        <taxon>Rhodobacterales</taxon>
        <taxon>Paracoccaceae</taxon>
        <taxon>Aliiroseovarius</taxon>
    </lineage>
</organism>
<dbReference type="RefSeq" id="WP_142854924.1">
    <property type="nucleotide sequence ID" value="NZ_FXWW01000012.1"/>
</dbReference>
<protein>
    <submittedName>
        <fullName evidence="1">Uncharacterized protein</fullName>
    </submittedName>
</protein>